<dbReference type="GO" id="GO:0022857">
    <property type="term" value="F:transmembrane transporter activity"/>
    <property type="evidence" value="ECO:0007669"/>
    <property type="project" value="InterPro"/>
</dbReference>
<evidence type="ECO:0000256" key="1">
    <source>
        <dbReference type="ARBA" id="ARBA00022692"/>
    </source>
</evidence>
<dbReference type="AlphaFoldDB" id="A0A2G8R8G1"/>
<dbReference type="InterPro" id="IPR020846">
    <property type="entry name" value="MFS_dom"/>
</dbReference>
<feature type="transmembrane region" description="Helical" evidence="4">
    <location>
        <begin position="212"/>
        <end position="232"/>
    </location>
</feature>
<gene>
    <name evidence="6" type="ORF">P775_22720</name>
</gene>
<evidence type="ECO:0000256" key="2">
    <source>
        <dbReference type="ARBA" id="ARBA00022989"/>
    </source>
</evidence>
<dbReference type="InterPro" id="IPR036259">
    <property type="entry name" value="MFS_trans_sf"/>
</dbReference>
<evidence type="ECO:0000256" key="4">
    <source>
        <dbReference type="SAM" id="Phobius"/>
    </source>
</evidence>
<organism evidence="6 7">
    <name type="scientific">Puniceibacterium antarcticum</name>
    <dbReference type="NCBI Taxonomy" id="1206336"/>
    <lineage>
        <taxon>Bacteria</taxon>
        <taxon>Pseudomonadati</taxon>
        <taxon>Pseudomonadota</taxon>
        <taxon>Alphaproteobacteria</taxon>
        <taxon>Rhodobacterales</taxon>
        <taxon>Paracoccaceae</taxon>
        <taxon>Puniceibacterium</taxon>
    </lineage>
</organism>
<dbReference type="Pfam" id="PF07690">
    <property type="entry name" value="MFS_1"/>
    <property type="match status" value="1"/>
</dbReference>
<keyword evidence="1 4" id="KW-0812">Transmembrane</keyword>
<dbReference type="PANTHER" id="PTHR23534">
    <property type="entry name" value="MFS PERMEASE"/>
    <property type="match status" value="1"/>
</dbReference>
<evidence type="ECO:0000313" key="7">
    <source>
        <dbReference type="Proteomes" id="UP000231259"/>
    </source>
</evidence>
<evidence type="ECO:0000256" key="3">
    <source>
        <dbReference type="ARBA" id="ARBA00023136"/>
    </source>
</evidence>
<feature type="transmembrane region" description="Helical" evidence="4">
    <location>
        <begin position="366"/>
        <end position="384"/>
    </location>
</feature>
<dbReference type="SUPFAM" id="SSF103473">
    <property type="entry name" value="MFS general substrate transporter"/>
    <property type="match status" value="1"/>
</dbReference>
<feature type="domain" description="Major facilitator superfamily (MFS) profile" evidence="5">
    <location>
        <begin position="168"/>
        <end position="397"/>
    </location>
</feature>
<feature type="transmembrane region" description="Helical" evidence="4">
    <location>
        <begin position="169"/>
        <end position="191"/>
    </location>
</feature>
<reference evidence="6 7" key="1">
    <citation type="submission" date="2013-09" db="EMBL/GenBank/DDBJ databases">
        <title>Genome sequencing of Phaeobacter antarcticus sp. nov. SM1211.</title>
        <authorList>
            <person name="Zhang X.-Y."/>
            <person name="Liu C."/>
            <person name="Chen X.-L."/>
            <person name="Xie B.-B."/>
            <person name="Qin Q.-L."/>
            <person name="Rong J.-C."/>
            <person name="Zhang Y.-Z."/>
        </authorList>
    </citation>
    <scope>NUCLEOTIDE SEQUENCE [LARGE SCALE GENOMIC DNA]</scope>
    <source>
        <strain evidence="6 7">SM1211</strain>
    </source>
</reference>
<proteinExistence type="predicted"/>
<sequence>MSLIKSRDFVLVLMSATILAIPMPMLIILGGLAGLQLAPNDNFSTLPVSIQMLSGLFAVTPMSVFMGRAGRKPGFLVAAGFACLGGALAAYSLISGNFVFLCVAHALLGAAIVSFNLFRFAAADIVATGQQATAISITLGSGLVAALLAPEVFRYSKDLLAPVSLGGAYLSLSVLALIGSIPLSIAKFAPLKPKASVQKSIKNPARLMERPRLIWAMVCGAGSAAGMTLLMTPTPLAMVGCGFSDVQAGDVIRWHVVAMFAPSFFTGAIINRIGANKVVTIGAVLLALSGISALAGVQIFNFYISLILLGVGWNFGFVGSTALLNSELRDQEKALFQGINDTVIALGGTIASFSSGLLIASFSWSAIASVLIVLSVVVAISSLWQARYKATTSFSGE</sequence>
<dbReference type="OrthoDB" id="8558006at2"/>
<feature type="transmembrane region" description="Helical" evidence="4">
    <location>
        <begin position="46"/>
        <end position="67"/>
    </location>
</feature>
<dbReference type="InterPro" id="IPR011701">
    <property type="entry name" value="MFS"/>
</dbReference>
<dbReference type="PANTHER" id="PTHR23534:SF1">
    <property type="entry name" value="MAJOR FACILITATOR SUPERFAMILY PROTEIN"/>
    <property type="match status" value="1"/>
</dbReference>
<keyword evidence="7" id="KW-1185">Reference proteome</keyword>
<comment type="caution">
    <text evidence="6">The sequence shown here is derived from an EMBL/GenBank/DDBJ whole genome shotgun (WGS) entry which is preliminary data.</text>
</comment>
<evidence type="ECO:0000313" key="6">
    <source>
        <dbReference type="EMBL" id="PIL17845.1"/>
    </source>
</evidence>
<feature type="transmembrane region" description="Helical" evidence="4">
    <location>
        <begin position="9"/>
        <end position="34"/>
    </location>
</feature>
<protein>
    <recommendedName>
        <fullName evidence="5">Major facilitator superfamily (MFS) profile domain-containing protein</fullName>
    </recommendedName>
</protein>
<keyword evidence="2 4" id="KW-1133">Transmembrane helix</keyword>
<feature type="transmembrane region" description="Helical" evidence="4">
    <location>
        <begin position="132"/>
        <end position="149"/>
    </location>
</feature>
<feature type="transmembrane region" description="Helical" evidence="4">
    <location>
        <begin position="74"/>
        <end position="92"/>
    </location>
</feature>
<dbReference type="Gene3D" id="1.20.1250.20">
    <property type="entry name" value="MFS general substrate transporter like domains"/>
    <property type="match status" value="1"/>
</dbReference>
<feature type="transmembrane region" description="Helical" evidence="4">
    <location>
        <begin position="338"/>
        <end position="360"/>
    </location>
</feature>
<feature type="transmembrane region" description="Helical" evidence="4">
    <location>
        <begin position="98"/>
        <end position="120"/>
    </location>
</feature>
<feature type="transmembrane region" description="Helical" evidence="4">
    <location>
        <begin position="252"/>
        <end position="271"/>
    </location>
</feature>
<feature type="transmembrane region" description="Helical" evidence="4">
    <location>
        <begin position="303"/>
        <end position="326"/>
    </location>
</feature>
<feature type="transmembrane region" description="Helical" evidence="4">
    <location>
        <begin position="278"/>
        <end position="297"/>
    </location>
</feature>
<dbReference type="EMBL" id="AWWI01000151">
    <property type="protein sequence ID" value="PIL17845.1"/>
    <property type="molecule type" value="Genomic_DNA"/>
</dbReference>
<accession>A0A2G8R8G1</accession>
<keyword evidence="3 4" id="KW-0472">Membrane</keyword>
<dbReference type="Proteomes" id="UP000231259">
    <property type="component" value="Unassembled WGS sequence"/>
</dbReference>
<name>A0A2G8R8G1_9RHOB</name>
<evidence type="ECO:0000259" key="5">
    <source>
        <dbReference type="PROSITE" id="PS50850"/>
    </source>
</evidence>
<dbReference type="PROSITE" id="PS50850">
    <property type="entry name" value="MFS"/>
    <property type="match status" value="1"/>
</dbReference>